<evidence type="ECO:0000313" key="6">
    <source>
        <dbReference type="Proteomes" id="UP000272400"/>
    </source>
</evidence>
<dbReference type="SUPFAM" id="SSF46785">
    <property type="entry name" value="Winged helix' DNA-binding domain"/>
    <property type="match status" value="1"/>
</dbReference>
<dbReference type="GO" id="GO:0006950">
    <property type="term" value="P:response to stress"/>
    <property type="evidence" value="ECO:0007669"/>
    <property type="project" value="TreeGrafter"/>
</dbReference>
<keyword evidence="2 5" id="KW-0238">DNA-binding</keyword>
<dbReference type="AlphaFoldDB" id="A0A3N1CVJ6"/>
<keyword evidence="3" id="KW-0804">Transcription</keyword>
<dbReference type="Pfam" id="PF01047">
    <property type="entry name" value="MarR"/>
    <property type="match status" value="1"/>
</dbReference>
<reference evidence="5 6" key="1">
    <citation type="submission" date="2018-11" db="EMBL/GenBank/DDBJ databases">
        <title>Sequencing the genomes of 1000 actinobacteria strains.</title>
        <authorList>
            <person name="Klenk H.-P."/>
        </authorList>
    </citation>
    <scope>NUCLEOTIDE SEQUENCE [LARGE SCALE GENOMIC DNA]</scope>
    <source>
        <strain evidence="5 6">DSM 44254</strain>
    </source>
</reference>
<dbReference type="PROSITE" id="PS50995">
    <property type="entry name" value="HTH_MARR_2"/>
    <property type="match status" value="1"/>
</dbReference>
<dbReference type="Gene3D" id="1.10.10.10">
    <property type="entry name" value="Winged helix-like DNA-binding domain superfamily/Winged helix DNA-binding domain"/>
    <property type="match status" value="1"/>
</dbReference>
<dbReference type="InterPro" id="IPR000835">
    <property type="entry name" value="HTH_MarR-typ"/>
</dbReference>
<protein>
    <submittedName>
        <fullName evidence="5">DNA-binding MarR family transcriptional regulator</fullName>
    </submittedName>
</protein>
<gene>
    <name evidence="5" type="ORF">EDD29_2806</name>
</gene>
<dbReference type="InterPro" id="IPR039422">
    <property type="entry name" value="MarR/SlyA-like"/>
</dbReference>
<dbReference type="InterPro" id="IPR023187">
    <property type="entry name" value="Tscrpt_reg_MarR-type_CS"/>
</dbReference>
<evidence type="ECO:0000313" key="5">
    <source>
        <dbReference type="EMBL" id="ROO85265.1"/>
    </source>
</evidence>
<comment type="caution">
    <text evidence="5">The sequence shown here is derived from an EMBL/GenBank/DDBJ whole genome shotgun (WGS) entry which is preliminary data.</text>
</comment>
<keyword evidence="1" id="KW-0805">Transcription regulation</keyword>
<sequence>MFYAVGMSTQGGEAVVELTALVTEVTERLRDDFRAIAADLDLNPSQAIVVNRLTEPVPMRALAGWLSCEPSNVTNIVDGLERLGLVERRADPADRRVKQVVLTPEGERRRDLLHARGLAGATAFFDLDDAEKSLLRGLLTRLLRTGPS</sequence>
<dbReference type="GO" id="GO:0003700">
    <property type="term" value="F:DNA-binding transcription factor activity"/>
    <property type="evidence" value="ECO:0007669"/>
    <property type="project" value="InterPro"/>
</dbReference>
<feature type="domain" description="HTH marR-type" evidence="4">
    <location>
        <begin position="15"/>
        <end position="144"/>
    </location>
</feature>
<evidence type="ECO:0000256" key="1">
    <source>
        <dbReference type="ARBA" id="ARBA00023015"/>
    </source>
</evidence>
<dbReference type="InterPro" id="IPR036388">
    <property type="entry name" value="WH-like_DNA-bd_sf"/>
</dbReference>
<dbReference type="GO" id="GO:0003677">
    <property type="term" value="F:DNA binding"/>
    <property type="evidence" value="ECO:0007669"/>
    <property type="project" value="UniProtKB-KW"/>
</dbReference>
<keyword evidence="6" id="KW-1185">Reference proteome</keyword>
<accession>A0A3N1CVJ6</accession>
<dbReference type="Proteomes" id="UP000272400">
    <property type="component" value="Unassembled WGS sequence"/>
</dbReference>
<evidence type="ECO:0000259" key="4">
    <source>
        <dbReference type="PROSITE" id="PS50995"/>
    </source>
</evidence>
<dbReference type="InterPro" id="IPR036390">
    <property type="entry name" value="WH_DNA-bd_sf"/>
</dbReference>
<dbReference type="SMART" id="SM00347">
    <property type="entry name" value="HTH_MARR"/>
    <property type="match status" value="1"/>
</dbReference>
<name>A0A3N1CVJ6_9ACTN</name>
<dbReference type="PANTHER" id="PTHR33164">
    <property type="entry name" value="TRANSCRIPTIONAL REGULATOR, MARR FAMILY"/>
    <property type="match status" value="1"/>
</dbReference>
<dbReference type="PANTHER" id="PTHR33164:SF99">
    <property type="entry name" value="MARR FAMILY REGULATORY PROTEIN"/>
    <property type="match status" value="1"/>
</dbReference>
<evidence type="ECO:0000256" key="3">
    <source>
        <dbReference type="ARBA" id="ARBA00023163"/>
    </source>
</evidence>
<dbReference type="OrthoDB" id="4807076at2"/>
<proteinExistence type="predicted"/>
<dbReference type="EMBL" id="RJKE01000001">
    <property type="protein sequence ID" value="ROO85265.1"/>
    <property type="molecule type" value="Genomic_DNA"/>
</dbReference>
<evidence type="ECO:0000256" key="2">
    <source>
        <dbReference type="ARBA" id="ARBA00023125"/>
    </source>
</evidence>
<dbReference type="PROSITE" id="PS01117">
    <property type="entry name" value="HTH_MARR_1"/>
    <property type="match status" value="1"/>
</dbReference>
<dbReference type="PRINTS" id="PR00598">
    <property type="entry name" value="HTHMARR"/>
</dbReference>
<organism evidence="5 6">
    <name type="scientific">Actinocorallia herbida</name>
    <dbReference type="NCBI Taxonomy" id="58109"/>
    <lineage>
        <taxon>Bacteria</taxon>
        <taxon>Bacillati</taxon>
        <taxon>Actinomycetota</taxon>
        <taxon>Actinomycetes</taxon>
        <taxon>Streptosporangiales</taxon>
        <taxon>Thermomonosporaceae</taxon>
        <taxon>Actinocorallia</taxon>
    </lineage>
</organism>